<dbReference type="RefSeq" id="WP_071862078.1">
    <property type="nucleotide sequence ID" value="NZ_JBHLVS010000013.1"/>
</dbReference>
<dbReference type="Proteomes" id="UP000183700">
    <property type="component" value="Unassembled WGS sequence"/>
</dbReference>
<evidence type="ECO:0000313" key="1">
    <source>
        <dbReference type="EMBL" id="OJG36130.1"/>
    </source>
</evidence>
<dbReference type="AlphaFoldDB" id="A0A1L8SVN8"/>
<evidence type="ECO:0008006" key="3">
    <source>
        <dbReference type="Google" id="ProtNLM"/>
    </source>
</evidence>
<gene>
    <name evidence="1" type="ORF">RV00_GL002274</name>
</gene>
<accession>A0A1L8SVN8</accession>
<reference evidence="1 2" key="1">
    <citation type="submission" date="2014-12" db="EMBL/GenBank/DDBJ databases">
        <title>Draft genome sequences of 29 type strains of Enterococci.</title>
        <authorList>
            <person name="Zhong Z."/>
            <person name="Sun Z."/>
            <person name="Liu W."/>
            <person name="Zhang W."/>
            <person name="Zhang H."/>
        </authorList>
    </citation>
    <scope>NUCLEOTIDE SEQUENCE [LARGE SCALE GENOMIC DNA]</scope>
    <source>
        <strain evidence="1 2">DSM 22802</strain>
    </source>
</reference>
<name>A0A1L8SVN8_9ENTE</name>
<sequence>MFELDSEMAAKPRERRARKTITLGAAACEMGISAKTLGLIENEQLLLVRKTVYKKLVDWLVNEKIYKEG</sequence>
<comment type="caution">
    <text evidence="1">The sequence shown here is derived from an EMBL/GenBank/DDBJ whole genome shotgun (WGS) entry which is preliminary data.</text>
</comment>
<dbReference type="STRING" id="319970.RV00_GL002274"/>
<evidence type="ECO:0000313" key="2">
    <source>
        <dbReference type="Proteomes" id="UP000183700"/>
    </source>
</evidence>
<protein>
    <recommendedName>
        <fullName evidence="3">Transcriptional regulator</fullName>
    </recommendedName>
</protein>
<dbReference type="OrthoDB" id="2323499at2"/>
<proteinExistence type="predicted"/>
<organism evidence="1 2">
    <name type="scientific">Enterococcus devriesei</name>
    <dbReference type="NCBI Taxonomy" id="319970"/>
    <lineage>
        <taxon>Bacteria</taxon>
        <taxon>Bacillati</taxon>
        <taxon>Bacillota</taxon>
        <taxon>Bacilli</taxon>
        <taxon>Lactobacillales</taxon>
        <taxon>Enterococcaceae</taxon>
        <taxon>Enterococcus</taxon>
    </lineage>
</organism>
<keyword evidence="2" id="KW-1185">Reference proteome</keyword>
<dbReference type="EMBL" id="JXKM01000004">
    <property type="protein sequence ID" value="OJG36130.1"/>
    <property type="molecule type" value="Genomic_DNA"/>
</dbReference>